<feature type="transmembrane region" description="Helical" evidence="7">
    <location>
        <begin position="92"/>
        <end position="113"/>
    </location>
</feature>
<feature type="transmembrane region" description="Helical" evidence="7">
    <location>
        <begin position="198"/>
        <end position="223"/>
    </location>
</feature>
<name>A0ABU6G2V8_9BACL</name>
<proteinExistence type="inferred from homology"/>
<dbReference type="PANTHER" id="PTHR43744:SF12">
    <property type="entry name" value="ABC TRANSPORTER PERMEASE PROTEIN MG189-RELATED"/>
    <property type="match status" value="1"/>
</dbReference>
<keyword evidence="10" id="KW-1185">Reference proteome</keyword>
<keyword evidence="5 7" id="KW-1133">Transmembrane helix</keyword>
<keyword evidence="2 7" id="KW-0813">Transport</keyword>
<feature type="transmembrane region" description="Helical" evidence="7">
    <location>
        <begin position="125"/>
        <end position="145"/>
    </location>
</feature>
<evidence type="ECO:0000256" key="2">
    <source>
        <dbReference type="ARBA" id="ARBA00022448"/>
    </source>
</evidence>
<dbReference type="RefSeq" id="WP_326072722.1">
    <property type="nucleotide sequence ID" value="NZ_JARLKY010000034.1"/>
</dbReference>
<keyword evidence="6 7" id="KW-0472">Membrane</keyword>
<dbReference type="PROSITE" id="PS50928">
    <property type="entry name" value="ABC_TM1"/>
    <property type="match status" value="1"/>
</dbReference>
<comment type="subcellular location">
    <subcellularLocation>
        <location evidence="1 7">Cell membrane</location>
        <topology evidence="1 7">Multi-pass membrane protein</topology>
    </subcellularLocation>
</comment>
<evidence type="ECO:0000256" key="1">
    <source>
        <dbReference type="ARBA" id="ARBA00004651"/>
    </source>
</evidence>
<organism evidence="9 10">
    <name type="scientific">Paenibacillus alba</name>
    <dbReference type="NCBI Taxonomy" id="1197127"/>
    <lineage>
        <taxon>Bacteria</taxon>
        <taxon>Bacillati</taxon>
        <taxon>Bacillota</taxon>
        <taxon>Bacilli</taxon>
        <taxon>Bacillales</taxon>
        <taxon>Paenibacillaceae</taxon>
        <taxon>Paenibacillus</taxon>
    </lineage>
</organism>
<dbReference type="Proteomes" id="UP001338137">
    <property type="component" value="Unassembled WGS sequence"/>
</dbReference>
<feature type="transmembrane region" description="Helical" evidence="7">
    <location>
        <begin position="157"/>
        <end position="177"/>
    </location>
</feature>
<dbReference type="InterPro" id="IPR000515">
    <property type="entry name" value="MetI-like"/>
</dbReference>
<sequence>MNTIIEPRKTSINLPKRLPTGAWVRKIALYAIVIAISLSMIVPFLWMLSASVKSEAEIFGFPIQWIPSHFYWSNYTKVWTQLPFFTYYLNTIKIALLTTLLQIITCSTAAYAFAKVKFPERDKLFFLYVATMMVPYQVMMIPQFMLMKKLGLMDSHWALILLGAFSPFGVFLFRQFFMSIPEELSEAARIDGLGEFGIYSRIILPLIRPAIASLTIFTFMHAWNDFLGPLIYLNSDRLFTLQLGMQHFQSEHATEYGPLMAAAVCAIVPTILIYFMAQDHFVEGISAGAVKG</sequence>
<dbReference type="InterPro" id="IPR035906">
    <property type="entry name" value="MetI-like_sf"/>
</dbReference>
<evidence type="ECO:0000256" key="5">
    <source>
        <dbReference type="ARBA" id="ARBA00022989"/>
    </source>
</evidence>
<gene>
    <name evidence="9" type="ORF">P4I72_15335</name>
</gene>
<dbReference type="Pfam" id="PF00528">
    <property type="entry name" value="BPD_transp_1"/>
    <property type="match status" value="1"/>
</dbReference>
<feature type="transmembrane region" description="Helical" evidence="7">
    <location>
        <begin position="27"/>
        <end position="48"/>
    </location>
</feature>
<reference evidence="9 10" key="1">
    <citation type="submission" date="2023-03" db="EMBL/GenBank/DDBJ databases">
        <title>Bacillus Genome Sequencing.</title>
        <authorList>
            <person name="Dunlap C."/>
        </authorList>
    </citation>
    <scope>NUCLEOTIDE SEQUENCE [LARGE SCALE GENOMIC DNA]</scope>
    <source>
        <strain evidence="9 10">BD-533</strain>
    </source>
</reference>
<keyword evidence="4 7" id="KW-0812">Transmembrane</keyword>
<dbReference type="CDD" id="cd06261">
    <property type="entry name" value="TM_PBP2"/>
    <property type="match status" value="1"/>
</dbReference>
<feature type="domain" description="ABC transmembrane type-1" evidence="8">
    <location>
        <begin position="88"/>
        <end position="277"/>
    </location>
</feature>
<dbReference type="Gene3D" id="1.10.3720.10">
    <property type="entry name" value="MetI-like"/>
    <property type="match status" value="1"/>
</dbReference>
<evidence type="ECO:0000256" key="4">
    <source>
        <dbReference type="ARBA" id="ARBA00022692"/>
    </source>
</evidence>
<feature type="transmembrane region" description="Helical" evidence="7">
    <location>
        <begin position="256"/>
        <end position="277"/>
    </location>
</feature>
<evidence type="ECO:0000313" key="9">
    <source>
        <dbReference type="EMBL" id="MEC0228497.1"/>
    </source>
</evidence>
<dbReference type="SUPFAM" id="SSF161098">
    <property type="entry name" value="MetI-like"/>
    <property type="match status" value="1"/>
</dbReference>
<evidence type="ECO:0000259" key="8">
    <source>
        <dbReference type="PROSITE" id="PS50928"/>
    </source>
</evidence>
<comment type="caution">
    <text evidence="9">The sequence shown here is derived from an EMBL/GenBank/DDBJ whole genome shotgun (WGS) entry which is preliminary data.</text>
</comment>
<evidence type="ECO:0000256" key="7">
    <source>
        <dbReference type="RuleBase" id="RU363032"/>
    </source>
</evidence>
<evidence type="ECO:0000256" key="6">
    <source>
        <dbReference type="ARBA" id="ARBA00023136"/>
    </source>
</evidence>
<accession>A0ABU6G2V8</accession>
<dbReference type="PANTHER" id="PTHR43744">
    <property type="entry name" value="ABC TRANSPORTER PERMEASE PROTEIN MG189-RELATED-RELATED"/>
    <property type="match status" value="1"/>
</dbReference>
<evidence type="ECO:0000313" key="10">
    <source>
        <dbReference type="Proteomes" id="UP001338137"/>
    </source>
</evidence>
<evidence type="ECO:0000256" key="3">
    <source>
        <dbReference type="ARBA" id="ARBA00022475"/>
    </source>
</evidence>
<keyword evidence="3" id="KW-1003">Cell membrane</keyword>
<comment type="similarity">
    <text evidence="7">Belongs to the binding-protein-dependent transport system permease family.</text>
</comment>
<protein>
    <submittedName>
        <fullName evidence="9">Carbohydrate ABC transporter permease</fullName>
    </submittedName>
</protein>
<dbReference type="EMBL" id="JARLKY010000034">
    <property type="protein sequence ID" value="MEC0228497.1"/>
    <property type="molecule type" value="Genomic_DNA"/>
</dbReference>